<dbReference type="InterPro" id="IPR045035">
    <property type="entry name" value="YSL-like"/>
</dbReference>
<dbReference type="Pfam" id="PF03169">
    <property type="entry name" value="OPT"/>
    <property type="match status" value="1"/>
</dbReference>
<evidence type="ECO:0000256" key="5">
    <source>
        <dbReference type="ARBA" id="ARBA00022989"/>
    </source>
</evidence>
<feature type="transmembrane region" description="Helical" evidence="7">
    <location>
        <begin position="116"/>
        <end position="135"/>
    </location>
</feature>
<evidence type="ECO:0000256" key="1">
    <source>
        <dbReference type="ARBA" id="ARBA00004141"/>
    </source>
</evidence>
<keyword evidence="4 7" id="KW-0812">Transmembrane</keyword>
<feature type="transmembrane region" description="Helical" evidence="7">
    <location>
        <begin position="88"/>
        <end position="110"/>
    </location>
</feature>
<dbReference type="PANTHER" id="PTHR31645:SF3">
    <property type="entry name" value="OLIGOPEPTIDE TRANSPORTER"/>
    <property type="match status" value="1"/>
</dbReference>
<feature type="transmembrane region" description="Helical" evidence="7">
    <location>
        <begin position="685"/>
        <end position="709"/>
    </location>
</feature>
<feature type="transmembrane region" description="Helical" evidence="7">
    <location>
        <begin position="491"/>
        <end position="513"/>
    </location>
</feature>
<organism evidence="8">
    <name type="scientific">Pseudogymnoascus destructans</name>
    <dbReference type="NCBI Taxonomy" id="655981"/>
    <lineage>
        <taxon>Eukaryota</taxon>
        <taxon>Fungi</taxon>
        <taxon>Dikarya</taxon>
        <taxon>Ascomycota</taxon>
        <taxon>Pezizomycotina</taxon>
        <taxon>Leotiomycetes</taxon>
        <taxon>Thelebolales</taxon>
        <taxon>Thelebolaceae</taxon>
        <taxon>Pseudogymnoascus</taxon>
    </lineage>
</organism>
<dbReference type="RefSeq" id="XP_024321806.1">
    <property type="nucleotide sequence ID" value="XM_024470911.1"/>
</dbReference>
<feature type="transmembrane region" description="Helical" evidence="7">
    <location>
        <begin position="385"/>
        <end position="404"/>
    </location>
</feature>
<comment type="similarity">
    <text evidence="2">Belongs to the oligopeptide OPT transporter family.</text>
</comment>
<evidence type="ECO:0000256" key="2">
    <source>
        <dbReference type="ARBA" id="ARBA00008807"/>
    </source>
</evidence>
<feature type="transmembrane region" description="Helical" evidence="7">
    <location>
        <begin position="464"/>
        <end position="485"/>
    </location>
</feature>
<dbReference type="OrthoDB" id="77405at2759"/>
<feature type="transmembrane region" description="Helical" evidence="7">
    <location>
        <begin position="643"/>
        <end position="664"/>
    </location>
</feature>
<feature type="transmembrane region" description="Helical" evidence="7">
    <location>
        <begin position="331"/>
        <end position="349"/>
    </location>
</feature>
<evidence type="ECO:0000256" key="3">
    <source>
        <dbReference type="ARBA" id="ARBA00022448"/>
    </source>
</evidence>
<evidence type="ECO:0000256" key="7">
    <source>
        <dbReference type="SAM" id="Phobius"/>
    </source>
</evidence>
<dbReference type="VEuPathDB" id="FungiDB:GMDG_07770"/>
<keyword evidence="3" id="KW-0813">Transport</keyword>
<accession>A0A177A4W1</accession>
<feature type="transmembrane region" description="Helical" evidence="7">
    <location>
        <begin position="195"/>
        <end position="217"/>
    </location>
</feature>
<feature type="transmembrane region" description="Helical" evidence="7">
    <location>
        <begin position="156"/>
        <end position="175"/>
    </location>
</feature>
<name>A0A177A4W1_9PEZI</name>
<dbReference type="AlphaFoldDB" id="A0A177A4W1"/>
<sequence>MEKDKSIAGETPVYVDVSGSDKVIDEKAEHVSHHDALDSKAANISACQVEPIQGETHSLKDELLADEEIDLFKPFPIDPSHPVEERILTIRALVTGIALGALVNASNLYLGLKTGFTFSASMFGAIFGYGCIKFLSRTTGNMPILGGSFGPQENTIIQAAATGAGGIAGLFVAALPAMYQLELMSNLPSEDIGRIFTITLICSFFGLFFVTPLRRFFIIQVAKELRLIFPTATATALTIRSMHAAGSGGLNAVRKLKALGYTFIAAVIHRVASYYAIGILYDWHVFTWIYIWSGHNNWAINIENWGWYIEITPAFIGSGMLIGLNSALSMFGGAFLAWGVIGPLLVHYGECIGKAYDPEDPIWHDYTSFSSLKNLGKEAPSPRYWLLWPGVMIMVCASLAELFIQYKVIWIAFKSVFRQFNTAIDEAARKRGKVIPFCARHAGTMDSSDLVEDPFPAEQQVKDWMWMLGLTVTLVVSFIICHFQWQMNVGLTILACVLGFIFAFLCIQIGAVTDTTPLTAASKASQLVFGGATSGHGYSIKDAQRLNLIAGGIASGAADVATNLTADFRTGFLLRTPPLKQWIAQAIGTMVSVFLAPGMFVLFTSAYPCIIHPANYDHCPFQAPSVASWAAVAQAVTDPSIGIPIKAGIFACVMGAVSVIQVIFRHYYLVGEREKYRAYLPNWGAIALSFVLPVPVFTNAALLGAIIAAVWRKYRYANWDIYGYAVAAGMIAGEGMGGVIGAALQLGGVSGDVYGTNLGCPMLQC</sequence>
<dbReference type="eggNOG" id="ENOG502QUDW">
    <property type="taxonomic scope" value="Eukaryota"/>
</dbReference>
<protein>
    <recommendedName>
        <fullName evidence="9">Oligopeptide transporter</fullName>
    </recommendedName>
</protein>
<dbReference type="NCBIfam" id="TIGR00728">
    <property type="entry name" value="OPT_sfam"/>
    <property type="match status" value="1"/>
</dbReference>
<dbReference type="GO" id="GO:0035673">
    <property type="term" value="F:oligopeptide transmembrane transporter activity"/>
    <property type="evidence" value="ECO:0007669"/>
    <property type="project" value="InterPro"/>
</dbReference>
<dbReference type="InterPro" id="IPR004813">
    <property type="entry name" value="OPT"/>
</dbReference>
<comment type="subcellular location">
    <subcellularLocation>
        <location evidence="1">Membrane</location>
        <topology evidence="1">Multi-pass membrane protein</topology>
    </subcellularLocation>
</comment>
<dbReference type="GeneID" id="36290384"/>
<keyword evidence="6 7" id="KW-0472">Membrane</keyword>
<evidence type="ECO:0008006" key="9">
    <source>
        <dbReference type="Google" id="ProtNLM"/>
    </source>
</evidence>
<proteinExistence type="inferred from homology"/>
<evidence type="ECO:0000256" key="4">
    <source>
        <dbReference type="ARBA" id="ARBA00022692"/>
    </source>
</evidence>
<dbReference type="EMBL" id="KV441403">
    <property type="protein sequence ID" value="OAF56512.1"/>
    <property type="molecule type" value="Genomic_DNA"/>
</dbReference>
<gene>
    <name evidence="8" type="ORF">VC83_07336</name>
</gene>
<dbReference type="PANTHER" id="PTHR31645">
    <property type="entry name" value="OLIGOPEPTIDE TRANSPORTER YGL114W-RELATED"/>
    <property type="match status" value="1"/>
</dbReference>
<dbReference type="Proteomes" id="UP000077154">
    <property type="component" value="Unassembled WGS sequence"/>
</dbReference>
<evidence type="ECO:0000256" key="6">
    <source>
        <dbReference type="ARBA" id="ARBA00023136"/>
    </source>
</evidence>
<dbReference type="GO" id="GO:0000329">
    <property type="term" value="C:fungal-type vacuole membrane"/>
    <property type="evidence" value="ECO:0007669"/>
    <property type="project" value="TreeGrafter"/>
</dbReference>
<feature type="transmembrane region" description="Helical" evidence="7">
    <location>
        <begin position="721"/>
        <end position="744"/>
    </location>
</feature>
<evidence type="ECO:0000313" key="8">
    <source>
        <dbReference type="EMBL" id="OAF56512.1"/>
    </source>
</evidence>
<reference evidence="8" key="1">
    <citation type="submission" date="2016-03" db="EMBL/GenBank/DDBJ databases">
        <title>Updated assembly of Pseudogymnoascus destructans, the fungus causing white-nose syndrome of bats.</title>
        <authorList>
            <person name="Palmer J.M."/>
            <person name="Drees K.P."/>
            <person name="Foster J.T."/>
            <person name="Lindner D.L."/>
        </authorList>
    </citation>
    <scope>NUCLEOTIDE SEQUENCE [LARGE SCALE GENOMIC DNA]</scope>
    <source>
        <strain evidence="8">20631-21</strain>
    </source>
</reference>
<keyword evidence="5 7" id="KW-1133">Transmembrane helix</keyword>
<feature type="transmembrane region" description="Helical" evidence="7">
    <location>
        <begin position="582"/>
        <end position="603"/>
    </location>
</feature>